<reference evidence="4 5" key="1">
    <citation type="submission" date="2020-10" db="EMBL/GenBank/DDBJ databases">
        <title>Complete genome sequence of Paludibaculum fermentans P105T, a facultatively anaerobic acidobacterium capable of dissimilatory Fe(III) reduction.</title>
        <authorList>
            <person name="Dedysh S.N."/>
            <person name="Beletsky A.V."/>
            <person name="Kulichevskaya I.S."/>
            <person name="Mardanov A.V."/>
            <person name="Ravin N.V."/>
        </authorList>
    </citation>
    <scope>NUCLEOTIDE SEQUENCE [LARGE SCALE GENOMIC DNA]</scope>
    <source>
        <strain evidence="4 5">P105</strain>
    </source>
</reference>
<name>A0A7S7NX66_PALFE</name>
<sequence length="287" mass="31621">MKSLKYNSVRGPVLALSLALCLANSAAADETDQQPAKAEPAKPAEGTEKSKAPVKSKSGLQAADGSYVRRFSVGGSISVIGFPVVPAKTKDVTINTGLSVNSKTDTTNKRVGGGVDFQATLTNRFAINVGVMMRRVRFATTDTTYYGVDDTTTTTDERTKMIVERGTRATILDYPVLLRYYTKNHRTAGRRWFYEAGGAFRQITGIHSIGQTTQTDSTVDCCDEQPLKPTNRIIPGYVVGAGLQMIDEFGIRFVPEIRYTRWARRTFDTQSTRMQTNQVEFVLSLTF</sequence>
<dbReference type="InterPro" id="IPR025665">
    <property type="entry name" value="Beta-barrel_OMP_2"/>
</dbReference>
<feature type="compositionally biased region" description="Basic and acidic residues" evidence="1">
    <location>
        <begin position="39"/>
        <end position="51"/>
    </location>
</feature>
<evidence type="ECO:0000256" key="2">
    <source>
        <dbReference type="SAM" id="SignalP"/>
    </source>
</evidence>
<keyword evidence="5" id="KW-1185">Reference proteome</keyword>
<dbReference type="EMBL" id="CP063849">
    <property type="protein sequence ID" value="QOY91391.1"/>
    <property type="molecule type" value="Genomic_DNA"/>
</dbReference>
<evidence type="ECO:0000313" key="5">
    <source>
        <dbReference type="Proteomes" id="UP000593892"/>
    </source>
</evidence>
<feature type="region of interest" description="Disordered" evidence="1">
    <location>
        <begin position="29"/>
        <end position="59"/>
    </location>
</feature>
<accession>A0A7S7NX66</accession>
<evidence type="ECO:0000256" key="1">
    <source>
        <dbReference type="SAM" id="MobiDB-lite"/>
    </source>
</evidence>
<feature type="signal peptide" evidence="2">
    <location>
        <begin position="1"/>
        <end position="28"/>
    </location>
</feature>
<evidence type="ECO:0000313" key="4">
    <source>
        <dbReference type="EMBL" id="QOY91391.1"/>
    </source>
</evidence>
<dbReference type="KEGG" id="pfer:IRI77_16000"/>
<dbReference type="Pfam" id="PF13568">
    <property type="entry name" value="OMP_b-brl_2"/>
    <property type="match status" value="1"/>
</dbReference>
<feature type="chain" id="PRO_5032492725" evidence="2">
    <location>
        <begin position="29"/>
        <end position="287"/>
    </location>
</feature>
<evidence type="ECO:0000259" key="3">
    <source>
        <dbReference type="Pfam" id="PF13568"/>
    </source>
</evidence>
<dbReference type="RefSeq" id="WP_194453045.1">
    <property type="nucleotide sequence ID" value="NZ_CP063849.1"/>
</dbReference>
<dbReference type="Proteomes" id="UP000593892">
    <property type="component" value="Chromosome"/>
</dbReference>
<protein>
    <submittedName>
        <fullName evidence="4">Outer membrane beta-barrel protein</fullName>
    </submittedName>
</protein>
<feature type="domain" description="Outer membrane protein beta-barrel" evidence="3">
    <location>
        <begin position="110"/>
        <end position="260"/>
    </location>
</feature>
<dbReference type="AlphaFoldDB" id="A0A7S7NX66"/>
<keyword evidence="2" id="KW-0732">Signal</keyword>
<proteinExistence type="predicted"/>
<gene>
    <name evidence="4" type="ORF">IRI77_16000</name>
</gene>
<organism evidence="4 5">
    <name type="scientific">Paludibaculum fermentans</name>
    <dbReference type="NCBI Taxonomy" id="1473598"/>
    <lineage>
        <taxon>Bacteria</taxon>
        <taxon>Pseudomonadati</taxon>
        <taxon>Acidobacteriota</taxon>
        <taxon>Terriglobia</taxon>
        <taxon>Bryobacterales</taxon>
        <taxon>Bryobacteraceae</taxon>
        <taxon>Paludibaculum</taxon>
    </lineage>
</organism>